<organism evidence="7 8">
    <name type="scientific">Anopheles farauti</name>
    <dbReference type="NCBI Taxonomy" id="69004"/>
    <lineage>
        <taxon>Eukaryota</taxon>
        <taxon>Metazoa</taxon>
        <taxon>Ecdysozoa</taxon>
        <taxon>Arthropoda</taxon>
        <taxon>Hexapoda</taxon>
        <taxon>Insecta</taxon>
        <taxon>Pterygota</taxon>
        <taxon>Neoptera</taxon>
        <taxon>Endopterygota</taxon>
        <taxon>Diptera</taxon>
        <taxon>Nematocera</taxon>
        <taxon>Culicoidea</taxon>
        <taxon>Culicidae</taxon>
        <taxon>Anophelinae</taxon>
        <taxon>Anopheles</taxon>
    </lineage>
</organism>
<keyword evidence="8" id="KW-1185">Reference proteome</keyword>
<dbReference type="SUPFAM" id="SSF48371">
    <property type="entry name" value="ARM repeat"/>
    <property type="match status" value="1"/>
</dbReference>
<keyword evidence="2" id="KW-0132">Cell division</keyword>
<dbReference type="CDD" id="cd19953">
    <property type="entry name" value="PDS5"/>
    <property type="match status" value="1"/>
</dbReference>
<dbReference type="GO" id="GO:0051301">
    <property type="term" value="P:cell division"/>
    <property type="evidence" value="ECO:0007669"/>
    <property type="project" value="UniProtKB-KW"/>
</dbReference>
<dbReference type="EnsemblMetazoa" id="AFAF014764-RA">
    <property type="protein sequence ID" value="AFAF014764-PA"/>
    <property type="gene ID" value="AFAF014764"/>
</dbReference>
<evidence type="ECO:0000313" key="8">
    <source>
        <dbReference type="Proteomes" id="UP000075886"/>
    </source>
</evidence>
<feature type="compositionally biased region" description="Basic and acidic residues" evidence="6">
    <location>
        <begin position="1232"/>
        <end position="1242"/>
    </location>
</feature>
<comment type="subcellular location">
    <subcellularLocation>
        <location evidence="1">Nucleus</location>
    </subcellularLocation>
</comment>
<feature type="compositionally biased region" description="Polar residues" evidence="6">
    <location>
        <begin position="1185"/>
        <end position="1198"/>
    </location>
</feature>
<evidence type="ECO:0000256" key="5">
    <source>
        <dbReference type="ARBA" id="ARBA00023306"/>
    </source>
</evidence>
<accession>A0A182QQC9</accession>
<keyword evidence="3" id="KW-0498">Mitosis</keyword>
<dbReference type="GO" id="GO:0005634">
    <property type="term" value="C:nucleus"/>
    <property type="evidence" value="ECO:0007669"/>
    <property type="project" value="UniProtKB-SubCell"/>
</dbReference>
<sequence>MADITYPAGCRPINEDLGQDELIRRLKTLTHTLQAMGQDEDGMYTQYIPLAVHLADDFFLQHPSRDVQLLIACCIADVLRVYAPEAPYKDQDQIKGIFMFLIRQLNGLRDPKDPAFKRYFYLLENLAYVKSFNMCFELEDCQEVFCTLFSLMFKIVNDEHSPKVKSFMLDVLAPLITESDSVSYDLLDLIYINIVEPLRTQKRNAYELAKELIVKTSNWLEAYTQAFFNQILILDKNEKQYQIVPKIYDVIYELNVITPSILLSVLPQLECKLKSTLEAERLKAVSTLARMFSEPGSTLARQYGPLWKQFLGRFYDIAVPIRIKCVQSTMHFLINHPSLRKDVIDTLRIRQHDSDETVRYEVVMAIVETAKRDLQIVSESEDLLEFVKERTLDKKYKIRKEAMNGLAMIYKKCLSDPNVTATTKKAVSWIKDKILHGYYMTGVEDRLLVERLLITCLVPYQLPAEERMKKLYQLLGTIDDNATKAFIELQKNQLKVRRSVADWIKLHRLKDLTPAMLKEMNVKCTNIAKQLPDPVKAQEFLLKFSAQMRKDPKLIVEMETILKRDVSCRECADTMAIVLKKLGQPIMTNTYYNTVKMLLERIASVMVDKQSIGVLLTLIQECMSGGKEVIEEVSLPTDSAGERGLKLLTVLAYVFSAHFQHDEILRHMIGLLSFDEPYVAPYVLKAFTYLGRYKSLIDSHPAILRELAPLCKEFAIVGTPKQAKHAIRCMFVNTQSGSSSGAGVAPSGGDAATGGGGGGVGSSVNSNDLTGIDIFPDIVESLRQTLHPASENYRTAIVTLGHVAYNLPEKFHVAIKNIISRKIVKELLVKETTDGRANVPTKEWCDESDLPEETRCKVEGLKTMARWLLGLKKDVVSAQKTFRMLNAFISKKGDLLEQGGALSAAEKSWLRLSAGKAMLKICEQKGVGDQFIAEQFYNLSQLMTDPVPEVRDTFVKKLHKGLSKGIPHKCLPLDFMGYYALGGREMDPNLFGQIKSNIETDVNRRREYVKNFTTVERGMSQLPHILPDYMLVFAVTVLTHDPHFTRPADPAQLRQIERCLWLVLEPLVTNKEFFCFSFYKNLLERIKHHKDALKPDDDETNHKLWAICDIAMGLILTRLTFYDMREAPAEARIPSMYFQPQPEDFHNTRYYIPDDMYNLTDRGARTAVPSSSKAIVAGGGAKAKPNSNATAPGTSTVSALAVPSSSTGATATVTSNSTTDRNKHKPKTIRQPAHDEDEHNGEGDDEDAGPPPTKRAHKATDSA</sequence>
<feature type="compositionally biased region" description="Low complexity" evidence="6">
    <location>
        <begin position="1204"/>
        <end position="1219"/>
    </location>
</feature>
<dbReference type="GO" id="GO:0000785">
    <property type="term" value="C:chromatin"/>
    <property type="evidence" value="ECO:0007669"/>
    <property type="project" value="TreeGrafter"/>
</dbReference>
<reference evidence="7" key="2">
    <citation type="submission" date="2020-05" db="UniProtKB">
        <authorList>
            <consortium name="EnsemblMetazoa"/>
        </authorList>
    </citation>
    <scope>IDENTIFICATION</scope>
    <source>
        <strain evidence="7">FAR1</strain>
    </source>
</reference>
<protein>
    <submittedName>
        <fullName evidence="7">Uncharacterized protein</fullName>
    </submittedName>
</protein>
<keyword evidence="4" id="KW-0539">Nucleus</keyword>
<evidence type="ECO:0000256" key="2">
    <source>
        <dbReference type="ARBA" id="ARBA00022618"/>
    </source>
</evidence>
<reference evidence="8" key="1">
    <citation type="submission" date="2014-01" db="EMBL/GenBank/DDBJ databases">
        <title>The Genome Sequence of Anopheles farauti FAR1 (V2).</title>
        <authorList>
            <consortium name="The Broad Institute Genomics Platform"/>
            <person name="Neafsey D.E."/>
            <person name="Besansky N."/>
            <person name="Howell P."/>
            <person name="Walton C."/>
            <person name="Young S.K."/>
            <person name="Zeng Q."/>
            <person name="Gargeya S."/>
            <person name="Fitzgerald M."/>
            <person name="Haas B."/>
            <person name="Abouelleil A."/>
            <person name="Allen A.W."/>
            <person name="Alvarado L."/>
            <person name="Arachchi H.M."/>
            <person name="Berlin A.M."/>
            <person name="Chapman S.B."/>
            <person name="Gainer-Dewar J."/>
            <person name="Goldberg J."/>
            <person name="Griggs A."/>
            <person name="Gujja S."/>
            <person name="Hansen M."/>
            <person name="Howarth C."/>
            <person name="Imamovic A."/>
            <person name="Ireland A."/>
            <person name="Larimer J."/>
            <person name="McCowan C."/>
            <person name="Murphy C."/>
            <person name="Pearson M."/>
            <person name="Poon T.W."/>
            <person name="Priest M."/>
            <person name="Roberts A."/>
            <person name="Saif S."/>
            <person name="Shea T."/>
            <person name="Sisk P."/>
            <person name="Sykes S."/>
            <person name="Wortman J."/>
            <person name="Nusbaum C."/>
            <person name="Birren B."/>
        </authorList>
    </citation>
    <scope>NUCLEOTIDE SEQUENCE [LARGE SCALE GENOMIC DNA]</scope>
    <source>
        <strain evidence="8">FAR1</strain>
    </source>
</reference>
<evidence type="ECO:0000313" key="7">
    <source>
        <dbReference type="EnsemblMetazoa" id="AFAF014764-PA"/>
    </source>
</evidence>
<dbReference type="GO" id="GO:0006281">
    <property type="term" value="P:DNA repair"/>
    <property type="evidence" value="ECO:0007669"/>
    <property type="project" value="TreeGrafter"/>
</dbReference>
<proteinExistence type="predicted"/>
<dbReference type="InterPro" id="IPR039776">
    <property type="entry name" value="Pds5"/>
</dbReference>
<evidence type="ECO:0000256" key="4">
    <source>
        <dbReference type="ARBA" id="ARBA00023242"/>
    </source>
</evidence>
<dbReference type="STRING" id="69004.A0A182QQC9"/>
<keyword evidence="5" id="KW-0131">Cell cycle</keyword>
<dbReference type="EMBL" id="AXCN02002037">
    <property type="status" value="NOT_ANNOTATED_CDS"/>
    <property type="molecule type" value="Genomic_DNA"/>
</dbReference>
<evidence type="ECO:0000256" key="3">
    <source>
        <dbReference type="ARBA" id="ARBA00022776"/>
    </source>
</evidence>
<dbReference type="VEuPathDB" id="VectorBase:AFAF014764"/>
<dbReference type="Pfam" id="PF20168">
    <property type="entry name" value="PDS5"/>
    <property type="match status" value="1"/>
</dbReference>
<dbReference type="AlphaFoldDB" id="A0A182QQC9"/>
<dbReference type="GO" id="GO:0007064">
    <property type="term" value="P:mitotic sister chromatid cohesion"/>
    <property type="evidence" value="ECO:0007669"/>
    <property type="project" value="InterPro"/>
</dbReference>
<dbReference type="FunFam" id="1.25.10.10:FF:000618">
    <property type="entry name" value="Sister chromatid cohesion protein PDS5 B"/>
    <property type="match status" value="1"/>
</dbReference>
<dbReference type="PANTHER" id="PTHR12663:SF0">
    <property type="entry name" value="PRECOCIOUS DISSOCIATION OF SISTERS 5, ISOFORM A"/>
    <property type="match status" value="1"/>
</dbReference>
<feature type="region of interest" description="Disordered" evidence="6">
    <location>
        <begin position="1177"/>
        <end position="1263"/>
    </location>
</feature>
<name>A0A182QQC9_9DIPT</name>
<dbReference type="Proteomes" id="UP000075886">
    <property type="component" value="Unassembled WGS sequence"/>
</dbReference>
<dbReference type="InterPro" id="IPR016024">
    <property type="entry name" value="ARM-type_fold"/>
</dbReference>
<dbReference type="InterPro" id="IPR011989">
    <property type="entry name" value="ARM-like"/>
</dbReference>
<dbReference type="PANTHER" id="PTHR12663">
    <property type="entry name" value="ANDROGEN INDUCED INHIBITOR OF PROLIFERATION AS3 / PDS5-RELATED"/>
    <property type="match status" value="1"/>
</dbReference>
<evidence type="ECO:0000256" key="6">
    <source>
        <dbReference type="SAM" id="MobiDB-lite"/>
    </source>
</evidence>
<dbReference type="Gene3D" id="1.25.10.10">
    <property type="entry name" value="Leucine-rich Repeat Variant"/>
    <property type="match status" value="1"/>
</dbReference>
<evidence type="ECO:0000256" key="1">
    <source>
        <dbReference type="ARBA" id="ARBA00004123"/>
    </source>
</evidence>